<evidence type="ECO:0000313" key="19">
    <source>
        <dbReference type="Proteomes" id="UP000825935"/>
    </source>
</evidence>
<feature type="disulfide bond" evidence="16">
    <location>
        <begin position="434"/>
        <end position="440"/>
    </location>
</feature>
<evidence type="ECO:0000256" key="7">
    <source>
        <dbReference type="ARBA" id="ARBA00022729"/>
    </source>
</evidence>
<evidence type="ECO:0000256" key="16">
    <source>
        <dbReference type="PIRSR" id="PIRSR000894-2"/>
    </source>
</evidence>
<feature type="chain" id="PRO_5036275886" description="Multiple inositol polyphosphate phosphatase 1" evidence="17">
    <location>
        <begin position="28"/>
        <end position="474"/>
    </location>
</feature>
<feature type="signal peptide" evidence="17">
    <location>
        <begin position="1"/>
        <end position="27"/>
    </location>
</feature>
<dbReference type="EC" id="3.1.3.62" evidence="4"/>
<evidence type="ECO:0000256" key="2">
    <source>
        <dbReference type="ARBA" id="ARBA00008422"/>
    </source>
</evidence>
<gene>
    <name evidence="18" type="ORF">KP509_17G020000</name>
</gene>
<dbReference type="OMA" id="ANSPWFA"/>
<dbReference type="InterPro" id="IPR000560">
    <property type="entry name" value="His_Pase_clade-2"/>
</dbReference>
<protein>
    <recommendedName>
        <fullName evidence="5">Multiple inositol polyphosphate phosphatase 1</fullName>
        <ecNumber evidence="4">3.1.3.62</ecNumber>
        <ecNumber evidence="3">3.1.3.80</ecNumber>
    </recommendedName>
    <alternativeName>
        <fullName evidence="11">2,3-bisphosphoglycerate 3-phosphatase</fullName>
    </alternativeName>
</protein>
<evidence type="ECO:0000256" key="14">
    <source>
        <dbReference type="ARBA" id="ARBA00043691"/>
    </source>
</evidence>
<sequence length="474" mass="53375">MGRLLAVSAHRVVVLAIVVIVAALSAASDNFHVHEHLSTATRYGHGKMSTGRLFNGTDEIPPKCSPIHINLVARHGTRAPTKKRIKQIDNFAERIREWGNSSQHAPMWMKEWKSPWHGRTMGGEVLQKGEEEMFELAQRIRSRYPDIFKDEYHPGIYTMSATQVPRSAASAVAFGMGLFAGEGSLGPGRHRAFSVISDSRTHDTHLRFYESCSAYQKSKIEAMPQVAELQEDLYVQVALSLQERFKFNITKEDVPVLWFLCKQEAAALDIVDQSCILFTKEEVEMLEWADDLEVHKLKGYGKSINYRIGVPLLTNVYESMERAIAARKAGGVTAEKAHFRFAHAETVIPFICLLGLFLDEEDVQKIMIEAALDPPPAPPKNRVWKGSAVAPYGANTMIVLYQCSSTNEDGKQLQDSDFYVQVLHNERAVTLPGCNGIQLCPFEVFKEQVVLPHMKYQYESLCELRNLGEKHDEL</sequence>
<keyword evidence="9" id="KW-0472">Membrane</keyword>
<evidence type="ECO:0000256" key="4">
    <source>
        <dbReference type="ARBA" id="ARBA00013040"/>
    </source>
</evidence>
<evidence type="ECO:0000256" key="12">
    <source>
        <dbReference type="ARBA" id="ARBA00043668"/>
    </source>
</evidence>
<name>A0A8T2SSM8_CERRI</name>
<dbReference type="InterPro" id="IPR016274">
    <property type="entry name" value="Histidine_acid_Pase_euk"/>
</dbReference>
<dbReference type="EMBL" id="CM035422">
    <property type="protein sequence ID" value="KAH7372772.1"/>
    <property type="molecule type" value="Genomic_DNA"/>
</dbReference>
<dbReference type="SUPFAM" id="SSF53254">
    <property type="entry name" value="Phosphoglycerate mutase-like"/>
    <property type="match status" value="1"/>
</dbReference>
<dbReference type="GO" id="GO:0003993">
    <property type="term" value="F:acid phosphatase activity"/>
    <property type="evidence" value="ECO:0007669"/>
    <property type="project" value="TreeGrafter"/>
</dbReference>
<evidence type="ECO:0000256" key="17">
    <source>
        <dbReference type="SAM" id="SignalP"/>
    </source>
</evidence>
<dbReference type="PIRSF" id="PIRSF000894">
    <property type="entry name" value="Acid_phosphatase"/>
    <property type="match status" value="1"/>
</dbReference>
<dbReference type="PANTHER" id="PTHR20963">
    <property type="entry name" value="MULTIPLE INOSITOL POLYPHOSPHATE PHOSPHATASE-RELATED"/>
    <property type="match status" value="1"/>
</dbReference>
<keyword evidence="10" id="KW-0325">Glycoprotein</keyword>
<evidence type="ECO:0000256" key="1">
    <source>
        <dbReference type="ARBA" id="ARBA00004236"/>
    </source>
</evidence>
<dbReference type="GO" id="GO:0052745">
    <property type="term" value="F:inositol phosphate phosphatase activity"/>
    <property type="evidence" value="ECO:0007669"/>
    <property type="project" value="TreeGrafter"/>
</dbReference>
<evidence type="ECO:0000256" key="13">
    <source>
        <dbReference type="ARBA" id="ARBA00043671"/>
    </source>
</evidence>
<dbReference type="AlphaFoldDB" id="A0A8T2SSM8"/>
<comment type="similarity">
    <text evidence="2">Belongs to the histidine acid phosphatase family. MINPP1 subfamily.</text>
</comment>
<dbReference type="EC" id="3.1.3.80" evidence="3"/>
<dbReference type="OrthoDB" id="6509975at2759"/>
<evidence type="ECO:0000256" key="15">
    <source>
        <dbReference type="ARBA" id="ARBA00043832"/>
    </source>
</evidence>
<evidence type="ECO:0000256" key="11">
    <source>
        <dbReference type="ARBA" id="ARBA00031642"/>
    </source>
</evidence>
<evidence type="ECO:0000256" key="10">
    <source>
        <dbReference type="ARBA" id="ARBA00023180"/>
    </source>
</evidence>
<keyword evidence="16" id="KW-1015">Disulfide bond</keyword>
<proteinExistence type="inferred from homology"/>
<dbReference type="InterPro" id="IPR029033">
    <property type="entry name" value="His_PPase_superfam"/>
</dbReference>
<organism evidence="18 19">
    <name type="scientific">Ceratopteris richardii</name>
    <name type="common">Triangle waterfern</name>
    <dbReference type="NCBI Taxonomy" id="49495"/>
    <lineage>
        <taxon>Eukaryota</taxon>
        <taxon>Viridiplantae</taxon>
        <taxon>Streptophyta</taxon>
        <taxon>Embryophyta</taxon>
        <taxon>Tracheophyta</taxon>
        <taxon>Polypodiopsida</taxon>
        <taxon>Polypodiidae</taxon>
        <taxon>Polypodiales</taxon>
        <taxon>Pteridineae</taxon>
        <taxon>Pteridaceae</taxon>
        <taxon>Parkerioideae</taxon>
        <taxon>Ceratopteris</taxon>
    </lineage>
</organism>
<dbReference type="GO" id="GO:0034417">
    <property type="term" value="F:bisphosphoglycerate 3-phosphatase activity"/>
    <property type="evidence" value="ECO:0007669"/>
    <property type="project" value="UniProtKB-EC"/>
</dbReference>
<evidence type="ECO:0000256" key="9">
    <source>
        <dbReference type="ARBA" id="ARBA00023136"/>
    </source>
</evidence>
<keyword evidence="8" id="KW-0378">Hydrolase</keyword>
<reference evidence="18" key="1">
    <citation type="submission" date="2021-08" db="EMBL/GenBank/DDBJ databases">
        <title>WGS assembly of Ceratopteris richardii.</title>
        <authorList>
            <person name="Marchant D.B."/>
            <person name="Chen G."/>
            <person name="Jenkins J."/>
            <person name="Shu S."/>
            <person name="Leebens-Mack J."/>
            <person name="Grimwood J."/>
            <person name="Schmutz J."/>
            <person name="Soltis P."/>
            <person name="Soltis D."/>
            <person name="Chen Z.-H."/>
        </authorList>
    </citation>
    <scope>NUCLEOTIDE SEQUENCE</scope>
    <source>
        <strain evidence="18">Whitten #5841</strain>
        <tissue evidence="18">Leaf</tissue>
    </source>
</reference>
<dbReference type="GO" id="GO:0005886">
    <property type="term" value="C:plasma membrane"/>
    <property type="evidence" value="ECO:0007669"/>
    <property type="project" value="UniProtKB-SubCell"/>
</dbReference>
<keyword evidence="7 17" id="KW-0732">Signal</keyword>
<dbReference type="Proteomes" id="UP000825935">
    <property type="component" value="Chromosome 17"/>
</dbReference>
<evidence type="ECO:0000256" key="6">
    <source>
        <dbReference type="ARBA" id="ARBA00022475"/>
    </source>
</evidence>
<feature type="disulfide bond" evidence="16">
    <location>
        <begin position="261"/>
        <end position="275"/>
    </location>
</feature>
<evidence type="ECO:0000256" key="8">
    <source>
        <dbReference type="ARBA" id="ARBA00022801"/>
    </source>
</evidence>
<dbReference type="Pfam" id="PF00328">
    <property type="entry name" value="His_Phos_2"/>
    <property type="match status" value="1"/>
</dbReference>
<dbReference type="EMBL" id="CM035422">
    <property type="protein sequence ID" value="KAH7372770.1"/>
    <property type="molecule type" value="Genomic_DNA"/>
</dbReference>
<keyword evidence="19" id="KW-1185">Reference proteome</keyword>
<evidence type="ECO:0000313" key="18">
    <source>
        <dbReference type="EMBL" id="KAH7372772.1"/>
    </source>
</evidence>
<comment type="caution">
    <text evidence="18">The sequence shown here is derived from an EMBL/GenBank/DDBJ whole genome shotgun (WGS) entry which is preliminary data.</text>
</comment>
<comment type="catalytic activity">
    <reaction evidence="14">
        <text>1D-myo-inositol hexakisphosphate + H2O = 1D-myo-inositol 1,2,4,5,6-pentakisphosphate + phosphate</text>
        <dbReference type="Rhea" id="RHEA:16989"/>
        <dbReference type="ChEBI" id="CHEBI:15377"/>
        <dbReference type="ChEBI" id="CHEBI:43474"/>
        <dbReference type="ChEBI" id="CHEBI:57798"/>
        <dbReference type="ChEBI" id="CHEBI:58130"/>
        <dbReference type="EC" id="3.1.3.62"/>
    </reaction>
    <physiologicalReaction direction="left-to-right" evidence="14">
        <dbReference type="Rhea" id="RHEA:16990"/>
    </physiologicalReaction>
</comment>
<keyword evidence="6" id="KW-1003">Cell membrane</keyword>
<dbReference type="Gene3D" id="3.40.50.1240">
    <property type="entry name" value="Phosphoglycerate mutase-like"/>
    <property type="match status" value="1"/>
</dbReference>
<comment type="subcellular location">
    <subcellularLocation>
        <location evidence="1">Cell membrane</location>
    </subcellularLocation>
</comment>
<dbReference type="CDD" id="cd07061">
    <property type="entry name" value="HP_HAP_like"/>
    <property type="match status" value="1"/>
</dbReference>
<evidence type="ECO:0000256" key="5">
    <source>
        <dbReference type="ARBA" id="ARBA00018097"/>
    </source>
</evidence>
<comment type="catalytic activity">
    <reaction evidence="15">
        <text>(2R)-2,3-bisphosphoglycerate + H2O = (2R)-2-phosphoglycerate + phosphate</text>
        <dbReference type="Rhea" id="RHEA:27381"/>
        <dbReference type="ChEBI" id="CHEBI:15377"/>
        <dbReference type="ChEBI" id="CHEBI:43474"/>
        <dbReference type="ChEBI" id="CHEBI:58248"/>
        <dbReference type="ChEBI" id="CHEBI:58289"/>
        <dbReference type="EC" id="3.1.3.80"/>
    </reaction>
    <physiologicalReaction direction="left-to-right" evidence="15">
        <dbReference type="Rhea" id="RHEA:27382"/>
    </physiologicalReaction>
</comment>
<comment type="catalytic activity">
    <reaction evidence="13">
        <text>1D-myo-inositol 1,2,4,5,6-pentakisphosphate + H2O = 1D-myo-inositol 1,2,5,6-tetrakisphosphate + phosphate</text>
        <dbReference type="Rhea" id="RHEA:77115"/>
        <dbReference type="ChEBI" id="CHEBI:15377"/>
        <dbReference type="ChEBI" id="CHEBI:43474"/>
        <dbReference type="ChEBI" id="CHEBI:57798"/>
        <dbReference type="ChEBI" id="CHEBI:195535"/>
        <dbReference type="EC" id="3.1.3.62"/>
    </reaction>
    <physiologicalReaction direction="left-to-right" evidence="13">
        <dbReference type="Rhea" id="RHEA:77116"/>
    </physiologicalReaction>
</comment>
<accession>A0A8T2SSM8</accession>
<comment type="catalytic activity">
    <reaction evidence="12">
        <text>1D-myo-inositol 1,2,5,6-tetrakisphosphate + H2O = 1D-myo-inositol 1,2,6-trisphosphate + phosphate</text>
        <dbReference type="Rhea" id="RHEA:77119"/>
        <dbReference type="ChEBI" id="CHEBI:15377"/>
        <dbReference type="ChEBI" id="CHEBI:43474"/>
        <dbReference type="ChEBI" id="CHEBI:195535"/>
        <dbReference type="ChEBI" id="CHEBI:195537"/>
        <dbReference type="EC" id="3.1.3.62"/>
    </reaction>
    <physiologicalReaction direction="left-to-right" evidence="12">
        <dbReference type="Rhea" id="RHEA:77120"/>
    </physiologicalReaction>
</comment>
<feature type="disulfide bond" evidence="16">
    <location>
        <begin position="64"/>
        <end position="403"/>
    </location>
</feature>
<dbReference type="EMBL" id="CM035422">
    <property type="protein sequence ID" value="KAH7372773.1"/>
    <property type="molecule type" value="Genomic_DNA"/>
</dbReference>
<dbReference type="PANTHER" id="PTHR20963:SF8">
    <property type="entry name" value="MULTIPLE INOSITOL POLYPHOSPHATE PHOSPHATASE 1"/>
    <property type="match status" value="1"/>
</dbReference>
<evidence type="ECO:0000256" key="3">
    <source>
        <dbReference type="ARBA" id="ARBA00012976"/>
    </source>
</evidence>